<dbReference type="Proteomes" id="UP000275456">
    <property type="component" value="Unassembled WGS sequence"/>
</dbReference>
<evidence type="ECO:0000313" key="4">
    <source>
        <dbReference type="Proteomes" id="UP000275456"/>
    </source>
</evidence>
<evidence type="ECO:0008006" key="5">
    <source>
        <dbReference type="Google" id="ProtNLM"/>
    </source>
</evidence>
<accession>A0A3N2ARS8</accession>
<proteinExistence type="predicted"/>
<keyword evidence="2" id="KW-0812">Transmembrane</keyword>
<keyword evidence="4" id="KW-1185">Reference proteome</keyword>
<comment type="caution">
    <text evidence="3">The sequence shown here is derived from an EMBL/GenBank/DDBJ whole genome shotgun (WGS) entry which is preliminary data.</text>
</comment>
<keyword evidence="2" id="KW-0472">Membrane</keyword>
<feature type="region of interest" description="Disordered" evidence="1">
    <location>
        <begin position="1"/>
        <end position="42"/>
    </location>
</feature>
<evidence type="ECO:0000313" key="3">
    <source>
        <dbReference type="EMBL" id="ROR65750.1"/>
    </source>
</evidence>
<feature type="transmembrane region" description="Helical" evidence="2">
    <location>
        <begin position="107"/>
        <end position="125"/>
    </location>
</feature>
<evidence type="ECO:0000256" key="2">
    <source>
        <dbReference type="SAM" id="Phobius"/>
    </source>
</evidence>
<dbReference type="AlphaFoldDB" id="A0A3N2ARS8"/>
<sequence length="419" mass="44409">MGDYGGSVTRPDEPRGGPLDGGGRDEASTTGTGPASVADPEVTGEGALAPMTAAAPDAKAAARVAKRSVARALPMFRVAIAVRAALAAMAAWLLANRMGGDLADYAYAAPLGAFVATGTTIFTVARTALRQAIGMLVGAIIGIGLLAVEWPGIAKIGLIAGVAVLMQGIPRFGQAATVVPVVALLVIIFGGVDADGYAIGYVGQFTLGMAIGVLVNAVAMPPLYDRETRQQIHDTVDDLAERTEVLADTLRGEWPPEREDWAGWGPELRDRVVALDAQVDEAREARRFNVRMLWHRHDLDADEQAVSALRSVVFRMDDVLEALAAAAWDRPIEITLERDERRLAADAVAALAVQLRAWHDRGDVDAASATSQEAIDALYRSSIAHEEPQSGVATVVFALRAMRERVDWAASAQPPQPSR</sequence>
<name>A0A3N2ARS8_9MICO</name>
<protein>
    <recommendedName>
        <fullName evidence="5">Aromatic acid exporter family member 1</fullName>
    </recommendedName>
</protein>
<feature type="transmembrane region" description="Helical" evidence="2">
    <location>
        <begin position="198"/>
        <end position="219"/>
    </location>
</feature>
<keyword evidence="2" id="KW-1133">Transmembrane helix</keyword>
<organism evidence="3 4">
    <name type="scientific">Agrococcus jenensis</name>
    <dbReference type="NCBI Taxonomy" id="46353"/>
    <lineage>
        <taxon>Bacteria</taxon>
        <taxon>Bacillati</taxon>
        <taxon>Actinomycetota</taxon>
        <taxon>Actinomycetes</taxon>
        <taxon>Micrococcales</taxon>
        <taxon>Microbacteriaceae</taxon>
        <taxon>Agrococcus</taxon>
    </lineage>
</organism>
<evidence type="ECO:0000256" key="1">
    <source>
        <dbReference type="SAM" id="MobiDB-lite"/>
    </source>
</evidence>
<feature type="transmembrane region" description="Helical" evidence="2">
    <location>
        <begin position="75"/>
        <end position="95"/>
    </location>
</feature>
<reference evidence="3 4" key="1">
    <citation type="submission" date="2018-11" db="EMBL/GenBank/DDBJ databases">
        <title>Sequencing the genomes of 1000 actinobacteria strains.</title>
        <authorList>
            <person name="Klenk H.-P."/>
        </authorList>
    </citation>
    <scope>NUCLEOTIDE SEQUENCE [LARGE SCALE GENOMIC DNA]</scope>
    <source>
        <strain evidence="3 4">DSM 9580</strain>
    </source>
</reference>
<dbReference type="EMBL" id="RKHJ01000001">
    <property type="protein sequence ID" value="ROR65750.1"/>
    <property type="molecule type" value="Genomic_DNA"/>
</dbReference>
<gene>
    <name evidence="3" type="ORF">EDD26_1120</name>
</gene>
<feature type="transmembrane region" description="Helical" evidence="2">
    <location>
        <begin position="176"/>
        <end position="192"/>
    </location>
</feature>
<feature type="transmembrane region" description="Helical" evidence="2">
    <location>
        <begin position="132"/>
        <end position="147"/>
    </location>
</feature>